<dbReference type="Proteomes" id="UP000629468">
    <property type="component" value="Unassembled WGS sequence"/>
</dbReference>
<dbReference type="EMBL" id="JABXXO010000008">
    <property type="protein sequence ID" value="KAF7771753.1"/>
    <property type="molecule type" value="Genomic_DNA"/>
</dbReference>
<accession>A0A8H7F129</accession>
<organism evidence="3 4">
    <name type="scientific">Agaricus bisporus var. burnettii</name>
    <dbReference type="NCBI Taxonomy" id="192524"/>
    <lineage>
        <taxon>Eukaryota</taxon>
        <taxon>Fungi</taxon>
        <taxon>Dikarya</taxon>
        <taxon>Basidiomycota</taxon>
        <taxon>Agaricomycotina</taxon>
        <taxon>Agaricomycetes</taxon>
        <taxon>Agaricomycetidae</taxon>
        <taxon>Agaricales</taxon>
        <taxon>Agaricineae</taxon>
        <taxon>Agaricaceae</taxon>
        <taxon>Agaricus</taxon>
    </lineage>
</organism>
<feature type="chain" id="PRO_5034906547" description="G domain-containing protein" evidence="1">
    <location>
        <begin position="24"/>
        <end position="438"/>
    </location>
</feature>
<proteinExistence type="predicted"/>
<keyword evidence="1" id="KW-0732">Signal</keyword>
<dbReference type="Pfam" id="PF01926">
    <property type="entry name" value="MMR_HSR1"/>
    <property type="match status" value="1"/>
</dbReference>
<dbReference type="InterPro" id="IPR006073">
    <property type="entry name" value="GTP-bd"/>
</dbReference>
<dbReference type="Gene3D" id="3.40.50.300">
    <property type="entry name" value="P-loop containing nucleotide triphosphate hydrolases"/>
    <property type="match status" value="1"/>
</dbReference>
<evidence type="ECO:0000256" key="1">
    <source>
        <dbReference type="SAM" id="SignalP"/>
    </source>
</evidence>
<dbReference type="AlphaFoldDB" id="A0A8H7F129"/>
<protein>
    <recommendedName>
        <fullName evidence="2">G domain-containing protein</fullName>
    </recommendedName>
</protein>
<evidence type="ECO:0000313" key="4">
    <source>
        <dbReference type="Proteomes" id="UP000629468"/>
    </source>
</evidence>
<reference evidence="3 4" key="1">
    <citation type="journal article" name="Sci. Rep.">
        <title>Telomere-to-telomere assembled and centromere annotated genomes of the two main subspecies of the button mushroom Agaricus bisporus reveal especially polymorphic chromosome ends.</title>
        <authorList>
            <person name="Sonnenberg A.S.M."/>
            <person name="Sedaghat-Telgerd N."/>
            <person name="Lavrijssen B."/>
            <person name="Ohm R.A."/>
            <person name="Hendrickx P.M."/>
            <person name="Scholtmeijer K."/>
            <person name="Baars J.J.P."/>
            <person name="van Peer A."/>
        </authorList>
    </citation>
    <scope>NUCLEOTIDE SEQUENCE [LARGE SCALE GENOMIC DNA]</scope>
    <source>
        <strain evidence="3 4">H119_p4</strain>
    </source>
</reference>
<gene>
    <name evidence="3" type="ORF">Agabi119p4_6064</name>
</gene>
<dbReference type="InterPro" id="IPR027417">
    <property type="entry name" value="P-loop_NTPase"/>
</dbReference>
<feature type="domain" description="G" evidence="2">
    <location>
        <begin position="139"/>
        <end position="233"/>
    </location>
</feature>
<evidence type="ECO:0000313" key="3">
    <source>
        <dbReference type="EMBL" id="KAF7771753.1"/>
    </source>
</evidence>
<name>A0A8H7F129_AGABI</name>
<feature type="signal peptide" evidence="1">
    <location>
        <begin position="1"/>
        <end position="23"/>
    </location>
</feature>
<dbReference type="SUPFAM" id="SSF52540">
    <property type="entry name" value="P-loop containing nucleoside triphosphate hydrolases"/>
    <property type="match status" value="1"/>
</dbReference>
<sequence>MVCSPAIAPGSLFVLCILTKTMADLANYSTTSLQSQESENCSFHTAYSWFPSLDTPTATNSPGSERTFSFLRRRIGSSSSLAGSYHYGPPSKSCEASNSNVYMTPAMAQRSITSMDTASLGFESQEDFQSLIKGSPRIIAVMGPTGAGKSTFIKAATGADDVEVGHKLGSCTEEVRAVPCRHPSKDEDIVLVDTPGFDDTYKSDAEILEQIAKWLADTYKAGVKLSGILYLHRITDNRITNTVVRNLDMFHKLCGSENLSSITLVTTNWDSFRAENIQEGKANEEQLSELYWKCLLANGSKMLRFENTCSSAWNIIDSVPEIPISLNIQKEIVEEGKSLPDTAAGRSLTSWLQRASDILKSMIQRLENLLKGVVNASEHDNAKAKRYEQNLREATEGLQGVHTMERRLSRSGSIKSTFARKFKTRKRTTLNIDQLGNR</sequence>
<evidence type="ECO:0000259" key="2">
    <source>
        <dbReference type="Pfam" id="PF01926"/>
    </source>
</evidence>
<dbReference type="GO" id="GO:0005525">
    <property type="term" value="F:GTP binding"/>
    <property type="evidence" value="ECO:0007669"/>
    <property type="project" value="InterPro"/>
</dbReference>
<dbReference type="CDD" id="cd00882">
    <property type="entry name" value="Ras_like_GTPase"/>
    <property type="match status" value="1"/>
</dbReference>
<comment type="caution">
    <text evidence="3">The sequence shown here is derived from an EMBL/GenBank/DDBJ whole genome shotgun (WGS) entry which is preliminary data.</text>
</comment>